<evidence type="ECO:0008006" key="2">
    <source>
        <dbReference type="Google" id="ProtNLM"/>
    </source>
</evidence>
<dbReference type="AlphaFoldDB" id="A0A7S3P873"/>
<sequence length="117" mass="12679">MTIASEAKPKVAKYFAFFAEGKPQSADPMLAVFDEIFSKDFKINTGPGGEKNFDEWRAAAKEMMEKGMKIEVTELEEDGEKGLKCSATRTVPGGEPKPSIASATLDDAGKIAYIKPV</sequence>
<dbReference type="EMBL" id="HBIM01010933">
    <property type="protein sequence ID" value="CAE0411789.1"/>
    <property type="molecule type" value="Transcribed_RNA"/>
</dbReference>
<protein>
    <recommendedName>
        <fullName evidence="2">SnoaL-like domain-containing protein</fullName>
    </recommendedName>
</protein>
<reference evidence="1" key="1">
    <citation type="submission" date="2021-01" db="EMBL/GenBank/DDBJ databases">
        <authorList>
            <person name="Corre E."/>
            <person name="Pelletier E."/>
            <person name="Niang G."/>
            <person name="Scheremetjew M."/>
            <person name="Finn R."/>
            <person name="Kale V."/>
            <person name="Holt S."/>
            <person name="Cochrane G."/>
            <person name="Meng A."/>
            <person name="Brown T."/>
            <person name="Cohen L."/>
        </authorList>
    </citation>
    <scope>NUCLEOTIDE SEQUENCE</scope>
    <source>
        <strain evidence="1">CCMP127</strain>
    </source>
</reference>
<name>A0A7S3P873_9STRA</name>
<organism evidence="1">
    <name type="scientific">Amphora coffeiformis</name>
    <dbReference type="NCBI Taxonomy" id="265554"/>
    <lineage>
        <taxon>Eukaryota</taxon>
        <taxon>Sar</taxon>
        <taxon>Stramenopiles</taxon>
        <taxon>Ochrophyta</taxon>
        <taxon>Bacillariophyta</taxon>
        <taxon>Bacillariophyceae</taxon>
        <taxon>Bacillariophycidae</taxon>
        <taxon>Thalassiophysales</taxon>
        <taxon>Catenulaceae</taxon>
        <taxon>Amphora</taxon>
    </lineage>
</organism>
<evidence type="ECO:0000313" key="1">
    <source>
        <dbReference type="EMBL" id="CAE0411789.1"/>
    </source>
</evidence>
<accession>A0A7S3P873</accession>
<gene>
    <name evidence="1" type="ORF">ACOF00016_LOCUS9075</name>
</gene>
<proteinExistence type="predicted"/>